<dbReference type="EMBL" id="JAPWGM010000001">
    <property type="protein sequence ID" value="MCZ4243318.1"/>
    <property type="molecule type" value="Genomic_DNA"/>
</dbReference>
<proteinExistence type="predicted"/>
<keyword evidence="1" id="KW-0732">Signal</keyword>
<gene>
    <name evidence="3" type="ORF">O0955_04810</name>
</gene>
<dbReference type="Pfam" id="PF10988">
    <property type="entry name" value="DUF2807"/>
    <property type="match status" value="1"/>
</dbReference>
<keyword evidence="4" id="KW-1185">Reference proteome</keyword>
<sequence>MKNFIKTLFAAALTTVVLSSATIAANASEINAGYTALTQVKNITKIAVSGNVKLILVQDNKEGVEIYGQYYSNNALVQQQGTELRISSFTKDALTIIAHVNNLSSIEASNTSKVITSGSFNLLNLKIALKDQATADINANTINLTTTVQDAASLKLEGFTENHEAAMGSEAKMKMDDFYAQNINISVVTKPVLASDNRYADLQPDLLEKLF</sequence>
<dbReference type="Gene3D" id="2.160.20.120">
    <property type="match status" value="1"/>
</dbReference>
<dbReference type="Proteomes" id="UP001144347">
    <property type="component" value="Unassembled WGS sequence"/>
</dbReference>
<feature type="chain" id="PRO_5045053657" evidence="1">
    <location>
        <begin position="28"/>
        <end position="211"/>
    </location>
</feature>
<feature type="signal peptide" evidence="1">
    <location>
        <begin position="1"/>
        <end position="27"/>
    </location>
</feature>
<evidence type="ECO:0000313" key="4">
    <source>
        <dbReference type="Proteomes" id="UP001144347"/>
    </source>
</evidence>
<protein>
    <submittedName>
        <fullName evidence="3">DUF2807 domain-containing protein</fullName>
    </submittedName>
</protein>
<dbReference type="RefSeq" id="WP_269426384.1">
    <property type="nucleotide sequence ID" value="NZ_JAPWGM010000001.1"/>
</dbReference>
<evidence type="ECO:0000259" key="2">
    <source>
        <dbReference type="Pfam" id="PF10988"/>
    </source>
</evidence>
<evidence type="ECO:0000313" key="3">
    <source>
        <dbReference type="EMBL" id="MCZ4243318.1"/>
    </source>
</evidence>
<evidence type="ECO:0000256" key="1">
    <source>
        <dbReference type="SAM" id="SignalP"/>
    </source>
</evidence>
<dbReference type="InterPro" id="IPR021255">
    <property type="entry name" value="DUF2807"/>
</dbReference>
<reference evidence="3" key="1">
    <citation type="submission" date="2022-12" db="EMBL/GenBank/DDBJ databases">
        <title>Genome sequence of HCMS5-2.</title>
        <authorList>
            <person name="Woo H."/>
        </authorList>
    </citation>
    <scope>NUCLEOTIDE SEQUENCE</scope>
    <source>
        <strain evidence="3">HCMS5-2</strain>
    </source>
</reference>
<feature type="domain" description="Putative auto-transporter adhesin head GIN" evidence="2">
    <location>
        <begin position="44"/>
        <end position="188"/>
    </location>
</feature>
<name>A0ABT4L828_9SPHI</name>
<organism evidence="3 4">
    <name type="scientific">Pedobacter punctiformis</name>
    <dbReference type="NCBI Taxonomy" id="3004097"/>
    <lineage>
        <taxon>Bacteria</taxon>
        <taxon>Pseudomonadati</taxon>
        <taxon>Bacteroidota</taxon>
        <taxon>Sphingobacteriia</taxon>
        <taxon>Sphingobacteriales</taxon>
        <taxon>Sphingobacteriaceae</taxon>
        <taxon>Pedobacter</taxon>
    </lineage>
</organism>
<comment type="caution">
    <text evidence="3">The sequence shown here is derived from an EMBL/GenBank/DDBJ whole genome shotgun (WGS) entry which is preliminary data.</text>
</comment>
<accession>A0ABT4L828</accession>